<feature type="domain" description="HpcH/HpaI aldolase/citrate lyase" evidence="4">
    <location>
        <begin position="19"/>
        <end position="236"/>
    </location>
</feature>
<protein>
    <submittedName>
        <fullName evidence="5">4-hydroxy-2-oxovalerate aldolase</fullName>
        <ecNumber evidence="5">4.1.3.39</ecNumber>
    </submittedName>
</protein>
<accession>G7V6S3</accession>
<dbReference type="EMBL" id="CP003096">
    <property type="protein sequence ID" value="AER66032.1"/>
    <property type="molecule type" value="Genomic_DNA"/>
</dbReference>
<name>G7V6S3_THELD</name>
<dbReference type="SUPFAM" id="SSF51621">
    <property type="entry name" value="Phosphoenolpyruvate/pyruvate domain"/>
    <property type="match status" value="1"/>
</dbReference>
<dbReference type="KEGG" id="tli:Tlie_0293"/>
<sequence>MVNKLKEKLQSGEVVVGPFVGLNCPDLVEIMGIVGFDFCVIDTEHGPMNPESIQHLIRAAELSGMTPVVRVTEASPTNILRVLDVGAKAIHVPQVNDVQTAQMVAKASRYYPEGMRGAAVPRALEYGLKPLKEALEEANRDTMVIVHCENVEGLSRLEEIASVSGIDMIFVGPYDLSQSLGIPGQIMHPDMREAVGRALSIIKGAGKPAGIFVTSVEEAVQRIQEGFNYIAYSLDSLIFGLACKEQLAKIKESL</sequence>
<dbReference type="GO" id="GO:0016832">
    <property type="term" value="F:aldehyde-lyase activity"/>
    <property type="evidence" value="ECO:0007669"/>
    <property type="project" value="TreeGrafter"/>
</dbReference>
<reference evidence="6" key="1">
    <citation type="submission" date="2011-10" db="EMBL/GenBank/DDBJ databases">
        <title>The complete genome of chromosome of Thermovirga lienii DSM 17291.</title>
        <authorList>
            <consortium name="US DOE Joint Genome Institute (JGI-PGF)"/>
            <person name="Lucas S."/>
            <person name="Copeland A."/>
            <person name="Lapidus A."/>
            <person name="Glavina del Rio T."/>
            <person name="Dalin E."/>
            <person name="Tice H."/>
            <person name="Bruce D."/>
            <person name="Goodwin L."/>
            <person name="Pitluck S."/>
            <person name="Peters L."/>
            <person name="Mikhailova N."/>
            <person name="Saunders E."/>
            <person name="Kyrpides N."/>
            <person name="Mavromatis K."/>
            <person name="Ivanova N."/>
            <person name="Last F.I."/>
            <person name="Brettin T."/>
            <person name="Detter J.C."/>
            <person name="Han C."/>
            <person name="Larimer F."/>
            <person name="Land M."/>
            <person name="Hauser L."/>
            <person name="Markowitz V."/>
            <person name="Cheng J.-F."/>
            <person name="Hugenholtz P."/>
            <person name="Woyke T."/>
            <person name="Wu D."/>
            <person name="Spring S."/>
            <person name="Schroeder M."/>
            <person name="Brambilla E.-M."/>
            <person name="Klenk H.-P."/>
            <person name="Eisen J.A."/>
        </authorList>
    </citation>
    <scope>NUCLEOTIDE SEQUENCE [LARGE SCALE GENOMIC DNA]</scope>
    <source>
        <strain evidence="6">ATCC BAA-1197 / DSM 17291 / Cas60314</strain>
    </source>
</reference>
<dbReference type="HOGENOM" id="CLU_059964_4_1_0"/>
<dbReference type="STRING" id="580340.Tlie_0293"/>
<evidence type="ECO:0000256" key="2">
    <source>
        <dbReference type="ARBA" id="ARBA00022723"/>
    </source>
</evidence>
<evidence type="ECO:0000313" key="6">
    <source>
        <dbReference type="Proteomes" id="UP000005868"/>
    </source>
</evidence>
<reference evidence="5 6" key="2">
    <citation type="journal article" date="2012" name="Stand. Genomic Sci.">
        <title>Genome sequence of the moderately thermophilic, amino-acid-degrading and sulfur-reducing bacterium Thermovirga lienii type strain (Cas60314(T)).</title>
        <authorList>
            <person name="Goker M."/>
            <person name="Saunders E."/>
            <person name="Lapidus A."/>
            <person name="Nolan M."/>
            <person name="Lucas S."/>
            <person name="Hammon N."/>
            <person name="Deshpande S."/>
            <person name="Cheng J.F."/>
            <person name="Han C."/>
            <person name="Tapia R."/>
            <person name="Goodwin L.A."/>
            <person name="Pitluck S."/>
            <person name="Liolios K."/>
            <person name="Mavromatis K."/>
            <person name="Pagani I."/>
            <person name="Ivanova N."/>
            <person name="Mikhailova N."/>
            <person name="Pati A."/>
            <person name="Chen A."/>
            <person name="Palaniappan K."/>
            <person name="Land M."/>
            <person name="Chang Y.J."/>
            <person name="Jeffries C.D."/>
            <person name="Brambilla E.M."/>
            <person name="Rohde M."/>
            <person name="Spring S."/>
            <person name="Detter J.C."/>
            <person name="Woyke T."/>
            <person name="Bristow J."/>
            <person name="Eisen J.A."/>
            <person name="Markowitz V."/>
            <person name="Hugenholtz P."/>
            <person name="Kyrpides N.C."/>
            <person name="Klenk H.P."/>
        </authorList>
    </citation>
    <scope>NUCLEOTIDE SEQUENCE [LARGE SCALE GENOMIC DNA]</scope>
    <source>
        <strain evidence="6">ATCC BAA-1197 / DSM 17291 / Cas60314</strain>
    </source>
</reference>
<dbReference type="Pfam" id="PF03328">
    <property type="entry name" value="HpcH_HpaI"/>
    <property type="match status" value="1"/>
</dbReference>
<dbReference type="EC" id="4.1.3.39" evidence="5"/>
<evidence type="ECO:0000313" key="5">
    <source>
        <dbReference type="EMBL" id="AER66032.1"/>
    </source>
</evidence>
<dbReference type="GO" id="GO:0005737">
    <property type="term" value="C:cytoplasm"/>
    <property type="evidence" value="ECO:0007669"/>
    <property type="project" value="TreeGrafter"/>
</dbReference>
<dbReference type="PANTHER" id="PTHR30502:SF0">
    <property type="entry name" value="PHOSPHOENOLPYRUVATE CARBOXYLASE FAMILY PROTEIN"/>
    <property type="match status" value="1"/>
</dbReference>
<dbReference type="Proteomes" id="UP000005868">
    <property type="component" value="Chromosome"/>
</dbReference>
<dbReference type="AlphaFoldDB" id="G7V6S3"/>
<dbReference type="InterPro" id="IPR050251">
    <property type="entry name" value="HpcH-HpaI_aldolase"/>
</dbReference>
<comment type="similarity">
    <text evidence="1">Belongs to the HpcH/HpaI aldolase family.</text>
</comment>
<dbReference type="InterPro" id="IPR040442">
    <property type="entry name" value="Pyrv_kinase-like_dom_sf"/>
</dbReference>
<dbReference type="PANTHER" id="PTHR30502">
    <property type="entry name" value="2-KETO-3-DEOXY-L-RHAMNONATE ALDOLASE"/>
    <property type="match status" value="1"/>
</dbReference>
<dbReference type="InterPro" id="IPR015813">
    <property type="entry name" value="Pyrv/PenolPyrv_kinase-like_dom"/>
</dbReference>
<keyword evidence="2" id="KW-0479">Metal-binding</keyword>
<dbReference type="GO" id="GO:0046872">
    <property type="term" value="F:metal ion binding"/>
    <property type="evidence" value="ECO:0007669"/>
    <property type="project" value="UniProtKB-KW"/>
</dbReference>
<evidence type="ECO:0000256" key="3">
    <source>
        <dbReference type="ARBA" id="ARBA00023239"/>
    </source>
</evidence>
<dbReference type="eggNOG" id="COG3836">
    <property type="taxonomic scope" value="Bacteria"/>
</dbReference>
<evidence type="ECO:0000256" key="1">
    <source>
        <dbReference type="ARBA" id="ARBA00005568"/>
    </source>
</evidence>
<evidence type="ECO:0000259" key="4">
    <source>
        <dbReference type="Pfam" id="PF03328"/>
    </source>
</evidence>
<dbReference type="GO" id="GO:0008701">
    <property type="term" value="F:4-hydroxy-2-oxovalerate aldolase activity"/>
    <property type="evidence" value="ECO:0007669"/>
    <property type="project" value="UniProtKB-EC"/>
</dbReference>
<gene>
    <name evidence="5" type="ordered locus">Tlie_0293</name>
</gene>
<keyword evidence="6" id="KW-1185">Reference proteome</keyword>
<proteinExistence type="inferred from homology"/>
<dbReference type="InterPro" id="IPR005000">
    <property type="entry name" value="Aldolase/citrate-lyase_domain"/>
</dbReference>
<organism evidence="5 6">
    <name type="scientific">Thermovirga lienii (strain ATCC BAA-1197 / DSM 17291 / Cas60314)</name>
    <dbReference type="NCBI Taxonomy" id="580340"/>
    <lineage>
        <taxon>Bacteria</taxon>
        <taxon>Thermotogati</taxon>
        <taxon>Synergistota</taxon>
        <taxon>Synergistia</taxon>
        <taxon>Synergistales</taxon>
        <taxon>Thermovirgaceae</taxon>
        <taxon>Thermovirga</taxon>
    </lineage>
</organism>
<keyword evidence="3 5" id="KW-0456">Lyase</keyword>
<dbReference type="OrthoDB" id="86160at2"/>
<dbReference type="Gene3D" id="3.20.20.60">
    <property type="entry name" value="Phosphoenolpyruvate-binding domains"/>
    <property type="match status" value="1"/>
</dbReference>